<proteinExistence type="predicted"/>
<sequence length="73" mass="8153">MRTSRACPCTSKLPGAATAAPATGNCACLCRSFKRLCSSAWTYVRVVRRWACHQSLDRYFATSSQPHFTPVRR</sequence>
<accession>A0A0A8YNS7</accession>
<reference evidence="1" key="1">
    <citation type="submission" date="2014-09" db="EMBL/GenBank/DDBJ databases">
        <authorList>
            <person name="Magalhaes I.L.F."/>
            <person name="Oliveira U."/>
            <person name="Santos F.R."/>
            <person name="Vidigal T.H.D.A."/>
            <person name="Brescovit A.D."/>
            <person name="Santos A.J."/>
        </authorList>
    </citation>
    <scope>NUCLEOTIDE SEQUENCE</scope>
    <source>
        <tissue evidence="1">Shoot tissue taken approximately 20 cm above the soil surface</tissue>
    </source>
</reference>
<dbReference type="EMBL" id="GBRH01273488">
    <property type="protein sequence ID" value="JAD24407.1"/>
    <property type="molecule type" value="Transcribed_RNA"/>
</dbReference>
<dbReference type="AlphaFoldDB" id="A0A0A8YNS7"/>
<reference evidence="1" key="2">
    <citation type="journal article" date="2015" name="Data Brief">
        <title>Shoot transcriptome of the giant reed, Arundo donax.</title>
        <authorList>
            <person name="Barrero R.A."/>
            <person name="Guerrero F.D."/>
            <person name="Moolhuijzen P."/>
            <person name="Goolsby J.A."/>
            <person name="Tidwell J."/>
            <person name="Bellgard S.E."/>
            <person name="Bellgard M.I."/>
        </authorList>
    </citation>
    <scope>NUCLEOTIDE SEQUENCE</scope>
    <source>
        <tissue evidence="1">Shoot tissue taken approximately 20 cm above the soil surface</tissue>
    </source>
</reference>
<protein>
    <submittedName>
        <fullName evidence="1">Uncharacterized protein</fullName>
    </submittedName>
</protein>
<name>A0A0A8YNS7_ARUDO</name>
<evidence type="ECO:0000313" key="1">
    <source>
        <dbReference type="EMBL" id="JAD24407.1"/>
    </source>
</evidence>
<organism evidence="1">
    <name type="scientific">Arundo donax</name>
    <name type="common">Giant reed</name>
    <name type="synonym">Donax arundinaceus</name>
    <dbReference type="NCBI Taxonomy" id="35708"/>
    <lineage>
        <taxon>Eukaryota</taxon>
        <taxon>Viridiplantae</taxon>
        <taxon>Streptophyta</taxon>
        <taxon>Embryophyta</taxon>
        <taxon>Tracheophyta</taxon>
        <taxon>Spermatophyta</taxon>
        <taxon>Magnoliopsida</taxon>
        <taxon>Liliopsida</taxon>
        <taxon>Poales</taxon>
        <taxon>Poaceae</taxon>
        <taxon>PACMAD clade</taxon>
        <taxon>Arundinoideae</taxon>
        <taxon>Arundineae</taxon>
        <taxon>Arundo</taxon>
    </lineage>
</organism>